<name>A0A395J490_9HELO</name>
<evidence type="ECO:0000313" key="2">
    <source>
        <dbReference type="Proteomes" id="UP000249056"/>
    </source>
</evidence>
<dbReference type="AlphaFoldDB" id="A0A395J490"/>
<gene>
    <name evidence="1" type="ORF">DID88_007716</name>
</gene>
<keyword evidence="2" id="KW-1185">Reference proteome</keyword>
<dbReference type="OrthoDB" id="5428038at2759"/>
<reference evidence="1 2" key="1">
    <citation type="submission" date="2018-06" db="EMBL/GenBank/DDBJ databases">
        <title>Genome Sequence of the Brown Rot Fungal Pathogen Monilinia fructigena.</title>
        <authorList>
            <person name="Landi L."/>
            <person name="De Miccolis Angelini R.M."/>
            <person name="Pollastro S."/>
            <person name="Abate D."/>
            <person name="Faretra F."/>
            <person name="Romanazzi G."/>
        </authorList>
    </citation>
    <scope>NUCLEOTIDE SEQUENCE [LARGE SCALE GENOMIC DNA]</scope>
    <source>
        <strain evidence="1 2">Mfrg269</strain>
    </source>
</reference>
<evidence type="ECO:0000313" key="1">
    <source>
        <dbReference type="EMBL" id="RAL66934.1"/>
    </source>
</evidence>
<comment type="caution">
    <text evidence="1">The sequence shown here is derived from an EMBL/GenBank/DDBJ whole genome shotgun (WGS) entry which is preliminary data.</text>
</comment>
<dbReference type="Proteomes" id="UP000249056">
    <property type="component" value="Unassembled WGS sequence"/>
</dbReference>
<protein>
    <submittedName>
        <fullName evidence="1">Uncharacterized protein</fullName>
    </submittedName>
</protein>
<sequence length="764" mass="86832">MESRRRLGRRRMAHVTEMMQAPMYDSGAMWCSSWGPEKVESQWKAPTPRITGPSNHSPILPSWLTNFSTMSGHPLADSTETTSTEISIEKCHDVLQQERCIKDHFHDFETAIRAHRQECNDMISHRKTGEKKQRLRKHIYGPVKALELCLSFGEKLEHSLTLGLVSSDLLSSTLQAITDVLIEFSSGCYSNTQDHTKKNLNMSGRSRGTRFDVTTQLLVFYTRVWEGIVSCKVLKPADFESEVMGEYLSLLARLPSTKKTQLLVSEILPSLSVSQLLSNTDAILSLLNKWTLSWLKKSKRSTSKVKSLTKAEESVAATTRSINHLSMLVWSNRRNGTPEAIQRIRDLLIRTSTEFSAAKGEVLAAESIIIPYSHSVHTLSTTLATLPGEVISTLVGAHSELISSSSFFDQKSVLGFQDYLAQSHRIRFNWLCVLSKSEKVDDTMFMGVFKSLQSQDLGHFNHATKKYTLTLRQTAEIVLNRWISQGVLRNGNAIIDTFKLKTIRSPWPYGWLLSILERHGQLSDEKIRDLFDFLLDIREFRQIDAVLKQSKMFNMQVNSSILADLVNNMTSVNLRAAYDVYMQYCLGKVEPEACAPLIASMVYQRGSERIWAALDAPIYAAMPRWKRKPPSRKVISQARIELVHEMAKAFAHSKVHNPRKALRNVTQCLHYLRAHNVKLTSEISTLITQVGITADVKNNKWGRTERVRWVLKVIEVAEGPEVADVVRKAVVRWREKLTARLESRKARSYSLESLEDELTHTQNM</sequence>
<accession>A0A395J490</accession>
<dbReference type="EMBL" id="QKRW01000005">
    <property type="protein sequence ID" value="RAL66934.1"/>
    <property type="molecule type" value="Genomic_DNA"/>
</dbReference>
<organism evidence="1 2">
    <name type="scientific">Monilinia fructigena</name>
    <dbReference type="NCBI Taxonomy" id="38457"/>
    <lineage>
        <taxon>Eukaryota</taxon>
        <taxon>Fungi</taxon>
        <taxon>Dikarya</taxon>
        <taxon>Ascomycota</taxon>
        <taxon>Pezizomycotina</taxon>
        <taxon>Leotiomycetes</taxon>
        <taxon>Helotiales</taxon>
        <taxon>Sclerotiniaceae</taxon>
        <taxon>Monilinia</taxon>
    </lineage>
</organism>
<proteinExistence type="predicted"/>